<evidence type="ECO:0000313" key="5">
    <source>
        <dbReference type="Proteomes" id="UP001169492"/>
    </source>
</evidence>
<feature type="transmembrane region" description="Helical" evidence="1">
    <location>
        <begin position="273"/>
        <end position="292"/>
    </location>
</feature>
<keyword evidence="1" id="KW-0472">Membrane</keyword>
<feature type="transmembrane region" description="Helical" evidence="1">
    <location>
        <begin position="6"/>
        <end position="26"/>
    </location>
</feature>
<keyword evidence="1" id="KW-1133">Transmembrane helix</keyword>
<protein>
    <submittedName>
        <fullName evidence="2">DUF819 family protein</fullName>
    </submittedName>
</protein>
<proteinExistence type="predicted"/>
<feature type="transmembrane region" description="Helical" evidence="1">
    <location>
        <begin position="67"/>
        <end position="88"/>
    </location>
</feature>
<dbReference type="Pfam" id="PF05684">
    <property type="entry name" value="DUF819"/>
    <property type="match status" value="1"/>
</dbReference>
<dbReference type="AlphaFoldDB" id="A0AAW7QVA3"/>
<keyword evidence="1" id="KW-0812">Transmembrane</keyword>
<feature type="transmembrane region" description="Helical" evidence="1">
    <location>
        <begin position="169"/>
        <end position="192"/>
    </location>
</feature>
<feature type="transmembrane region" description="Helical" evidence="1">
    <location>
        <begin position="356"/>
        <end position="377"/>
    </location>
</feature>
<dbReference type="PANTHER" id="PTHR34289">
    <property type="entry name" value="PROTEIN, PUTATIVE (DUF819)-RELATED"/>
    <property type="match status" value="1"/>
</dbReference>
<dbReference type="Proteomes" id="UP001169492">
    <property type="component" value="Unassembled WGS sequence"/>
</dbReference>
<sequence length="416" mass="44068">MEATPLITNDGVIFGLLAVILGAIFYTQQSGHSFWQKFYKWVPALLLCYFVPSLLNTFGVVNGSETGIYPLVMSYLLPATLVLLTLSLDLKAIARLGPKLIILFLTGTVGIVIGGPIALLLVSILFPEMLGGAGPDAVWRGMTTIAGSWIGGGANQAAMKEVYEVGGEIFSAMVTVDIIVANLWMAVLLYMAANSKTIDTRIGADTSAIEAIKERVETFEAEHRREAKLPDYVFILAVGFGVAGIGHLGADIIAPYIADNVPALVDFSLDKKFFWLIVIATTLGVALSFTPARKLEGVGASKIGSLFVYILVATIGLHMDVSAIVEVPKYFLIGAIWMLIHAGLMLLVARLLKAPVFYMAVGSQANVGGAASAPVVASAFHPSLAPVGVLLAVLGYALGTYMAYICGQILRVIATG</sequence>
<organism evidence="2 5">
    <name type="scientific">Pseudidiomarina terrestris</name>
    <dbReference type="NCBI Taxonomy" id="2820060"/>
    <lineage>
        <taxon>Bacteria</taxon>
        <taxon>Pseudomonadati</taxon>
        <taxon>Pseudomonadota</taxon>
        <taxon>Gammaproteobacteria</taxon>
        <taxon>Alteromonadales</taxon>
        <taxon>Idiomarinaceae</taxon>
        <taxon>Pseudidiomarina</taxon>
    </lineage>
</organism>
<evidence type="ECO:0000256" key="1">
    <source>
        <dbReference type="SAM" id="Phobius"/>
    </source>
</evidence>
<dbReference type="EMBL" id="JAGGJC010000001">
    <property type="protein sequence ID" value="MDN7128903.1"/>
    <property type="molecule type" value="Genomic_DNA"/>
</dbReference>
<dbReference type="InterPro" id="IPR008537">
    <property type="entry name" value="DUF819"/>
</dbReference>
<dbReference type="RefSeq" id="WP_301719971.1">
    <property type="nucleotide sequence ID" value="NZ_JAGGJB010000001.1"/>
</dbReference>
<evidence type="ECO:0000313" key="4">
    <source>
        <dbReference type="Proteomes" id="UP001169491"/>
    </source>
</evidence>
<dbReference type="Proteomes" id="UP001169491">
    <property type="component" value="Unassembled WGS sequence"/>
</dbReference>
<reference evidence="4 5" key="1">
    <citation type="submission" date="2021-03" db="EMBL/GenBank/DDBJ databases">
        <title>Pseudidiomarina terrestris, a new bacterium isolated from saline soil.</title>
        <authorList>
            <person name="Galisteo C."/>
            <person name="De La Haba R."/>
            <person name="Sanchez-Porro C."/>
            <person name="Ventosa A."/>
        </authorList>
    </citation>
    <scope>NUCLEOTIDE SEQUENCE [LARGE SCALE GENOMIC DNA]</scope>
    <source>
        <strain evidence="2 5">1APP75-32.1</strain>
        <strain evidence="4">1APR75-15</strain>
        <strain evidence="3">1ASR75-15</strain>
    </source>
</reference>
<feature type="transmembrane region" description="Helical" evidence="1">
    <location>
        <begin position="232"/>
        <end position="253"/>
    </location>
</feature>
<feature type="transmembrane region" description="Helical" evidence="1">
    <location>
        <begin position="304"/>
        <end position="324"/>
    </location>
</feature>
<feature type="transmembrane region" description="Helical" evidence="1">
    <location>
        <begin position="100"/>
        <end position="126"/>
    </location>
</feature>
<feature type="transmembrane region" description="Helical" evidence="1">
    <location>
        <begin position="38"/>
        <end position="55"/>
    </location>
</feature>
<feature type="transmembrane region" description="Helical" evidence="1">
    <location>
        <begin position="383"/>
        <end position="404"/>
    </location>
</feature>
<name>A0AAW7QVA3_9GAMM</name>
<accession>A0AAW7QVA3</accession>
<evidence type="ECO:0000313" key="2">
    <source>
        <dbReference type="EMBL" id="MDN7123372.1"/>
    </source>
</evidence>
<feature type="transmembrane region" description="Helical" evidence="1">
    <location>
        <begin position="330"/>
        <end position="349"/>
    </location>
</feature>
<dbReference type="PANTHER" id="PTHR34289:SF8">
    <property type="entry name" value="DUF819 DOMAIN-CONTAINING PROTEIN"/>
    <property type="match status" value="1"/>
</dbReference>
<comment type="caution">
    <text evidence="2">The sequence shown here is derived from an EMBL/GenBank/DDBJ whole genome shotgun (WGS) entry which is preliminary data.</text>
</comment>
<gene>
    <name evidence="2" type="ORF">J6I90_00580</name>
    <name evidence="3" type="ORF">J6I92_03325</name>
</gene>
<keyword evidence="4" id="KW-1185">Reference proteome</keyword>
<evidence type="ECO:0000313" key="3">
    <source>
        <dbReference type="EMBL" id="MDN7128903.1"/>
    </source>
</evidence>
<dbReference type="EMBL" id="JAGGJB010000001">
    <property type="protein sequence ID" value="MDN7123372.1"/>
    <property type="molecule type" value="Genomic_DNA"/>
</dbReference>